<dbReference type="Pfam" id="PF00651">
    <property type="entry name" value="BTB"/>
    <property type="match status" value="1"/>
</dbReference>
<reference evidence="4 5" key="1">
    <citation type="journal article" date="2018" name="Nat. Ecol. Evol.">
        <title>Genomic signatures of mitonuclear coevolution across populations of Tigriopus californicus.</title>
        <authorList>
            <person name="Barreto F.S."/>
            <person name="Watson E.T."/>
            <person name="Lima T.G."/>
            <person name="Willett C.S."/>
            <person name="Edmands S."/>
            <person name="Li W."/>
            <person name="Burton R.S."/>
        </authorList>
    </citation>
    <scope>NUCLEOTIDE SEQUENCE [LARGE SCALE GENOMIC DNA]</scope>
    <source>
        <strain evidence="4 5">San Diego</strain>
    </source>
</reference>
<feature type="domain" description="MATH" evidence="3">
    <location>
        <begin position="39"/>
        <end position="165"/>
    </location>
</feature>
<dbReference type="AlphaFoldDB" id="A0A553NPY1"/>
<organism evidence="4 5">
    <name type="scientific">Tigriopus californicus</name>
    <name type="common">Marine copepod</name>
    <dbReference type="NCBI Taxonomy" id="6832"/>
    <lineage>
        <taxon>Eukaryota</taxon>
        <taxon>Metazoa</taxon>
        <taxon>Ecdysozoa</taxon>
        <taxon>Arthropoda</taxon>
        <taxon>Crustacea</taxon>
        <taxon>Multicrustacea</taxon>
        <taxon>Hexanauplia</taxon>
        <taxon>Copepoda</taxon>
        <taxon>Harpacticoida</taxon>
        <taxon>Harpacticidae</taxon>
        <taxon>Tigriopus</taxon>
    </lineage>
</organism>
<comment type="caution">
    <text evidence="4">The sequence shown here is derived from an EMBL/GenBank/DDBJ whole genome shotgun (WGS) entry which is preliminary data.</text>
</comment>
<sequence length="381" mass="43647">MAAQELGHNLPERPPSSASSASSTSSYHAWSRSFVDLYTITHEWNIENFIELDEEIQVVFRINGIDSGESTENLKFKMSMKPKYGDNKDFISIYAHNLNRKDLRYSLVFNFMNKKNEKVISRRADTRVHNSNESWGFPRFCSRSEVVDNAEDMLPNGKLTIVLEIGGFKQITSRSDYQKVRDTLTVDDLANLQRDMTVAYEDMIHSDYSLKCQGVEFPCHKFILASRSDVWRAMFSHDVKETQENCLVLDDTSPEALRQFVKFLYTDNFDDVTYKTVSQLLPLAEKYNVKRLVVICCKHLLKLVSIDNVSEIAVLGHVYNAELLRQKATEYICQYPEAVMKTSGWQGLLQNAPDVCSAIITRLARCSIDIDTDEVKKQGRG</sequence>
<dbReference type="PROSITE" id="PS50144">
    <property type="entry name" value="MATH"/>
    <property type="match status" value="1"/>
</dbReference>
<dbReference type="CDD" id="cd18186">
    <property type="entry name" value="BTB_POZ_ZBTB_KLHL-like"/>
    <property type="match status" value="1"/>
</dbReference>
<name>A0A553NPY1_TIGCA</name>
<evidence type="ECO:0000313" key="5">
    <source>
        <dbReference type="Proteomes" id="UP000318571"/>
    </source>
</evidence>
<evidence type="ECO:0000259" key="3">
    <source>
        <dbReference type="PROSITE" id="PS50144"/>
    </source>
</evidence>
<gene>
    <name evidence="4" type="ORF">TCAL_02919</name>
</gene>
<dbReference type="PROSITE" id="PS50097">
    <property type="entry name" value="BTB"/>
    <property type="match status" value="1"/>
</dbReference>
<dbReference type="OrthoDB" id="6336259at2759"/>
<dbReference type="Gene3D" id="1.25.40.420">
    <property type="match status" value="1"/>
</dbReference>
<evidence type="ECO:0000259" key="2">
    <source>
        <dbReference type="PROSITE" id="PS50097"/>
    </source>
</evidence>
<dbReference type="Proteomes" id="UP000318571">
    <property type="component" value="Chromosome 4"/>
</dbReference>
<dbReference type="SUPFAM" id="SSF49599">
    <property type="entry name" value="TRAF domain-like"/>
    <property type="match status" value="1"/>
</dbReference>
<protein>
    <recommendedName>
        <fullName evidence="6">BTB domain-containing protein</fullName>
    </recommendedName>
</protein>
<dbReference type="STRING" id="6832.A0A553NPY1"/>
<dbReference type="InterPro" id="IPR002083">
    <property type="entry name" value="MATH/TRAF_dom"/>
</dbReference>
<dbReference type="InterPro" id="IPR011333">
    <property type="entry name" value="SKP1/BTB/POZ_sf"/>
</dbReference>
<dbReference type="OMA" id="DRYHAMD"/>
<feature type="region of interest" description="Disordered" evidence="1">
    <location>
        <begin position="1"/>
        <end position="24"/>
    </location>
</feature>
<dbReference type="Gene3D" id="2.60.210.10">
    <property type="entry name" value="Apoptosis, Tumor Necrosis Factor Receptor Associated Protein 2, Chain A"/>
    <property type="match status" value="1"/>
</dbReference>
<dbReference type="EMBL" id="VCGU01000011">
    <property type="protein sequence ID" value="TRY67502.1"/>
    <property type="molecule type" value="Genomic_DNA"/>
</dbReference>
<dbReference type="InterPro" id="IPR000210">
    <property type="entry name" value="BTB/POZ_dom"/>
</dbReference>
<dbReference type="PANTHER" id="PTHR24413">
    <property type="entry name" value="SPECKLE-TYPE POZ PROTEIN"/>
    <property type="match status" value="1"/>
</dbReference>
<evidence type="ECO:0000256" key="1">
    <source>
        <dbReference type="SAM" id="MobiDB-lite"/>
    </source>
</evidence>
<keyword evidence="5" id="KW-1185">Reference proteome</keyword>
<evidence type="ECO:0008006" key="6">
    <source>
        <dbReference type="Google" id="ProtNLM"/>
    </source>
</evidence>
<evidence type="ECO:0000313" key="4">
    <source>
        <dbReference type="EMBL" id="TRY67502.1"/>
    </source>
</evidence>
<accession>A0A553NPY1</accession>
<feature type="domain" description="BTB" evidence="2">
    <location>
        <begin position="206"/>
        <end position="273"/>
    </location>
</feature>
<proteinExistence type="predicted"/>
<dbReference type="SUPFAM" id="SSF54695">
    <property type="entry name" value="POZ domain"/>
    <property type="match status" value="1"/>
</dbReference>
<dbReference type="Gene3D" id="3.30.710.10">
    <property type="entry name" value="Potassium Channel Kv1.1, Chain A"/>
    <property type="match status" value="1"/>
</dbReference>
<dbReference type="GO" id="GO:0030163">
    <property type="term" value="P:protein catabolic process"/>
    <property type="evidence" value="ECO:0007669"/>
    <property type="project" value="UniProtKB-ARBA"/>
</dbReference>
<dbReference type="Pfam" id="PF22486">
    <property type="entry name" value="MATH_2"/>
    <property type="match status" value="1"/>
</dbReference>
<dbReference type="CDD" id="cd00121">
    <property type="entry name" value="MATH"/>
    <property type="match status" value="1"/>
</dbReference>
<dbReference type="InterPro" id="IPR008974">
    <property type="entry name" value="TRAF-like"/>
</dbReference>
<dbReference type="SMART" id="SM00225">
    <property type="entry name" value="BTB"/>
    <property type="match status" value="1"/>
</dbReference>